<proteinExistence type="predicted"/>
<comment type="caution">
    <text evidence="2">The sequence shown here is derived from an EMBL/GenBank/DDBJ whole genome shotgun (WGS) entry which is preliminary data.</text>
</comment>
<dbReference type="EMBL" id="RAXU01000020">
    <property type="protein sequence ID" value="RKG31568.1"/>
    <property type="molecule type" value="Genomic_DNA"/>
</dbReference>
<dbReference type="SMART" id="SM00347">
    <property type="entry name" value="HTH_MARR"/>
    <property type="match status" value="1"/>
</dbReference>
<evidence type="ECO:0000313" key="2">
    <source>
        <dbReference type="EMBL" id="RKG31568.1"/>
    </source>
</evidence>
<name>A0A3A8EBQ7_9GAMM</name>
<organism evidence="2 3">
    <name type="scientific">Acinetobacter guerrae</name>
    <dbReference type="NCBI Taxonomy" id="1843371"/>
    <lineage>
        <taxon>Bacteria</taxon>
        <taxon>Pseudomonadati</taxon>
        <taxon>Pseudomonadota</taxon>
        <taxon>Gammaproteobacteria</taxon>
        <taxon>Moraxellales</taxon>
        <taxon>Moraxellaceae</taxon>
        <taxon>Acinetobacter</taxon>
    </lineage>
</organism>
<dbReference type="Pfam" id="PF12802">
    <property type="entry name" value="MarR_2"/>
    <property type="match status" value="1"/>
</dbReference>
<dbReference type="AlphaFoldDB" id="A0A3A8EBQ7"/>
<accession>A0A3A8EBQ7</accession>
<protein>
    <submittedName>
        <fullName evidence="2">MarR family transcriptional regulator</fullName>
    </submittedName>
</protein>
<dbReference type="CDD" id="cd00090">
    <property type="entry name" value="HTH_ARSR"/>
    <property type="match status" value="1"/>
</dbReference>
<dbReference type="PRINTS" id="PR00598">
    <property type="entry name" value="HTHMARR"/>
</dbReference>
<dbReference type="PANTHER" id="PTHR33164:SF13">
    <property type="entry name" value="4-HYDROXYPHENYLACETATE CATABOLISM PROTEIN"/>
    <property type="match status" value="1"/>
</dbReference>
<gene>
    <name evidence="2" type="ORF">D7V21_13870</name>
</gene>
<dbReference type="SUPFAM" id="SSF46785">
    <property type="entry name" value="Winged helix' DNA-binding domain"/>
    <property type="match status" value="1"/>
</dbReference>
<evidence type="ECO:0000259" key="1">
    <source>
        <dbReference type="PROSITE" id="PS50995"/>
    </source>
</evidence>
<dbReference type="PANTHER" id="PTHR33164">
    <property type="entry name" value="TRANSCRIPTIONAL REGULATOR, MARR FAMILY"/>
    <property type="match status" value="1"/>
</dbReference>
<dbReference type="InterPro" id="IPR036390">
    <property type="entry name" value="WH_DNA-bd_sf"/>
</dbReference>
<dbReference type="RefSeq" id="WP_120371066.1">
    <property type="nucleotide sequence ID" value="NZ_BKYM01000016.1"/>
</dbReference>
<sequence length="172" mass="19783">MNHTQQKNYDPALYSIHNRLFFRLFQVGNALDRQCFNQLGISPVHWSVLGALSRPHVKSGMSFSDLTEYLGVSRQNLTLILKRLERDGLIERLIDDHDRRAKIIALTEAGQQNWESLQAQIFNFYHQAMDGIAFDDAATLIHLLNKVNEGLNKIKIENFNQKNMNSAQDKSD</sequence>
<reference evidence="2 3" key="1">
    <citation type="submission" date="2018-09" db="EMBL/GenBank/DDBJ databases">
        <title>The draft genome of Acinetobacter spp. strains.</title>
        <authorList>
            <person name="Qin J."/>
            <person name="Feng Y."/>
            <person name="Zong Z."/>
        </authorList>
    </citation>
    <scope>NUCLEOTIDE SEQUENCE [LARGE SCALE GENOMIC DNA]</scope>
    <source>
        <strain evidence="2 3">WCHAc060096</strain>
    </source>
</reference>
<evidence type="ECO:0000313" key="3">
    <source>
        <dbReference type="Proteomes" id="UP000269001"/>
    </source>
</evidence>
<dbReference type="PROSITE" id="PS50995">
    <property type="entry name" value="HTH_MARR_2"/>
    <property type="match status" value="1"/>
</dbReference>
<keyword evidence="3" id="KW-1185">Reference proteome</keyword>
<dbReference type="InterPro" id="IPR039422">
    <property type="entry name" value="MarR/SlyA-like"/>
</dbReference>
<dbReference type="InterPro" id="IPR011991">
    <property type="entry name" value="ArsR-like_HTH"/>
</dbReference>
<dbReference type="Proteomes" id="UP000269001">
    <property type="component" value="Unassembled WGS sequence"/>
</dbReference>
<dbReference type="Gene3D" id="1.10.10.10">
    <property type="entry name" value="Winged helix-like DNA-binding domain superfamily/Winged helix DNA-binding domain"/>
    <property type="match status" value="1"/>
</dbReference>
<dbReference type="InterPro" id="IPR036388">
    <property type="entry name" value="WH-like_DNA-bd_sf"/>
</dbReference>
<dbReference type="GO" id="GO:0006950">
    <property type="term" value="P:response to stress"/>
    <property type="evidence" value="ECO:0007669"/>
    <property type="project" value="TreeGrafter"/>
</dbReference>
<dbReference type="InterPro" id="IPR000835">
    <property type="entry name" value="HTH_MarR-typ"/>
</dbReference>
<feature type="domain" description="HTH marR-type" evidence="1">
    <location>
        <begin position="17"/>
        <end position="149"/>
    </location>
</feature>
<dbReference type="GO" id="GO:0003700">
    <property type="term" value="F:DNA-binding transcription factor activity"/>
    <property type="evidence" value="ECO:0007669"/>
    <property type="project" value="InterPro"/>
</dbReference>